<name>A0A2L1GQX6_9BACT</name>
<proteinExistence type="predicted"/>
<feature type="region of interest" description="Disordered" evidence="1">
    <location>
        <begin position="625"/>
        <end position="645"/>
    </location>
</feature>
<feature type="compositionally biased region" description="Low complexity" evidence="1">
    <location>
        <begin position="562"/>
        <end position="572"/>
    </location>
</feature>
<feature type="compositionally biased region" description="Acidic residues" evidence="1">
    <location>
        <begin position="673"/>
        <end position="685"/>
    </location>
</feature>
<accession>A0A2L1GQX6</accession>
<evidence type="ECO:0000313" key="2">
    <source>
        <dbReference type="EMBL" id="AVD72083.1"/>
    </source>
</evidence>
<reference evidence="2 3" key="1">
    <citation type="journal article" date="2018" name="MBio">
        <title>Insights into the evolution of host association through the isolation and characterization of a novel human periodontal pathobiont, Desulfobulbus oralis.</title>
        <authorList>
            <person name="Cross K.L."/>
            <person name="Chirania P."/>
            <person name="Xiong W."/>
            <person name="Beall C.J."/>
            <person name="Elkins J.G."/>
            <person name="Giannone R.J."/>
            <person name="Griffen A.L."/>
            <person name="Guss A.M."/>
            <person name="Hettich R.L."/>
            <person name="Joshi S.S."/>
            <person name="Mokrzan E.M."/>
            <person name="Martin R.K."/>
            <person name="Zhulin I.B."/>
            <person name="Leys E.J."/>
            <person name="Podar M."/>
        </authorList>
    </citation>
    <scope>NUCLEOTIDE SEQUENCE [LARGE SCALE GENOMIC DNA]</scope>
    <source>
        <strain evidence="2 3">ORNL</strain>
    </source>
</reference>
<evidence type="ECO:0000256" key="1">
    <source>
        <dbReference type="SAM" id="MobiDB-lite"/>
    </source>
</evidence>
<protein>
    <submittedName>
        <fullName evidence="2">Uncharacterized protein</fullName>
    </submittedName>
</protein>
<organism evidence="2 3">
    <name type="scientific">Desulfobulbus oralis</name>
    <dbReference type="NCBI Taxonomy" id="1986146"/>
    <lineage>
        <taxon>Bacteria</taxon>
        <taxon>Pseudomonadati</taxon>
        <taxon>Thermodesulfobacteriota</taxon>
        <taxon>Desulfobulbia</taxon>
        <taxon>Desulfobulbales</taxon>
        <taxon>Desulfobulbaceae</taxon>
        <taxon>Desulfobulbus</taxon>
    </lineage>
</organism>
<feature type="region of interest" description="Disordered" evidence="1">
    <location>
        <begin position="660"/>
        <end position="705"/>
    </location>
</feature>
<gene>
    <name evidence="2" type="ORF">CAY53_11855</name>
</gene>
<dbReference type="EMBL" id="CP021255">
    <property type="protein sequence ID" value="AVD72083.1"/>
    <property type="molecule type" value="Genomic_DNA"/>
</dbReference>
<dbReference type="AlphaFoldDB" id="A0A2L1GQX6"/>
<feature type="region of interest" description="Disordered" evidence="1">
    <location>
        <begin position="896"/>
        <end position="967"/>
    </location>
</feature>
<feature type="compositionally biased region" description="Basic and acidic residues" evidence="1">
    <location>
        <begin position="795"/>
        <end position="815"/>
    </location>
</feature>
<feature type="region of interest" description="Disordered" evidence="1">
    <location>
        <begin position="562"/>
        <end position="595"/>
    </location>
</feature>
<evidence type="ECO:0000313" key="3">
    <source>
        <dbReference type="Proteomes" id="UP000239867"/>
    </source>
</evidence>
<dbReference type="KEGG" id="deo:CAY53_11855"/>
<sequence>MTNQTNVPEDVNEYDDLTRFADENFDTGEVDLFQFIGDDSSPLTRLKSVILSLDWDITDEYLQELAEELAELAPDWQDDRAATIYLQGMGKIGKYLRLRGAHAHPNAIKLLLTYFYDFEKIFSTPDLGEAQITQMLQNDVRKFNVLQYQIKLAEEAANEEVRGLNGGRETGKAGNALRQFKAAILELDWEVTDDSLARFAEALKVLGDVQIKNKAALLLIHGMQVLGRYISDERAHAHPGVFNLLHAFHDGLERILDTGSGALNQQQKKNILLDRVNRLNHLKSLIAPQNDQAAATSSVPAGEGAELKKEPVSVEAIPEFENVVKPASMTQTAAREALPLQTTPFSGQQAYTGEFELVNEHEAVASIDGLPSFEGQELDADSPATAANMRPLQTTTAAEPLQEAEDSDHDFELFDNNGVAHTLDATPDEDAALFAGETALAGEFSDNGGLDKVTDSADMVQDIDDVFGNDPKRAMLSAEEEYPIEELPASAFEAVDDKVSDGFRDRYLGSRDEIMPALTEVEEEAALTEEDNDLLDTETQAELNEKLDFFFGEAARKQHKATPALTTTATADRAFDDDDEAALFPPTSSDDELPAALTDAEPPEEAVLFDREDSEIAAKLDGFFGNSDEKAADSGSASAPLGADEADLFTREASDATAALADVERPADAASFETEDREFSAELDDFFGSSDEQAGAGQPLPGEEDALFADDADFFAGEPAAPAVLADDDALLADTRGQEAKATLPAALADVEAPEDAALFAGEGRELSAELDDFFGSSDEKAPITAQESPADARSALRGDVSPHFEFSEPEEKTLNAEERFADKGAAAPIEADGDREALLIPDDGGAIQPASCSIDDNIVAALSDVEVTGKTAGMLYDEAEPDFQNQLDNFFNLPSDEIQQAFSPEPAAEPAVQESPSAGPREAALPPAPGTEPRLSLDDAPFALSEEESAESYQQEPAPAPSSFDDLVDSAEVHDFLLSGHDIEEIPDEELAFTEEEIFVDELPGTEEAGAAAETPADDLFADPDMAEAAGDAPIDQPEPVWIAEPADSVLAMDELLSGEETQAILNEDAPEIPTAPSSVDALATLGASLPALLSQCSPRHLSEAREQLQTLRSTVALSPMQMAAAGMLDTVLSGLSGQMGPCTPATASVMDRLYRSLAEPREHMPLETVTAFTQWVQGLLATARPAAEEEASADETLSARELHRELSAFRSSMERTLARIQDELRQR</sequence>
<feature type="region of interest" description="Disordered" evidence="1">
    <location>
        <begin position="775"/>
        <end position="815"/>
    </location>
</feature>
<dbReference type="Proteomes" id="UP000239867">
    <property type="component" value="Chromosome"/>
</dbReference>
<dbReference type="RefSeq" id="WP_104937286.1">
    <property type="nucleotide sequence ID" value="NZ_CP021255.1"/>
</dbReference>
<keyword evidence="3" id="KW-1185">Reference proteome</keyword>
<dbReference type="OrthoDB" id="5416106at2"/>